<evidence type="ECO:0000313" key="2">
    <source>
        <dbReference type="EMBL" id="NEV95049.1"/>
    </source>
</evidence>
<sequence length="255" mass="30232">MNTFKNIGKTAVNIFSKQFYFFASLASIIALITIFTKEKWAVLIALVFFCLMLLVFTCYLLYSIYKILEVRDIDHENKSTFIKYQTDDGNKIIYETYKLIQCKKPLLTEFEYNFKWTGTQMPKVSSDLQKVFNVVDENDRTKYDKAILKLKKPLYYNQNTVIHFKADLNDTDKVSKPYVETRVTEEIDIIHYRIILKHLADDYSKNAILKKAKINSKTSPTFEKECEIAYDQSTKSYEYHLLKPEIGYYYRISWE</sequence>
<dbReference type="EMBL" id="JAAIKD010000012">
    <property type="protein sequence ID" value="NEV95049.1"/>
    <property type="molecule type" value="Genomic_DNA"/>
</dbReference>
<dbReference type="RefSeq" id="WP_164005744.1">
    <property type="nucleotide sequence ID" value="NZ_JAAIKD010000012.1"/>
</dbReference>
<reference evidence="2 3" key="1">
    <citation type="submission" date="2020-02" db="EMBL/GenBank/DDBJ databases">
        <title>Flavobacteriaceae Psychroflexus bacterium YR1-1, complete genome.</title>
        <authorList>
            <person name="Li Y."/>
            <person name="Wu S."/>
        </authorList>
    </citation>
    <scope>NUCLEOTIDE SEQUENCE [LARGE SCALE GENOMIC DNA]</scope>
    <source>
        <strain evidence="2 3">YR1-1</strain>
    </source>
</reference>
<keyword evidence="3" id="KW-1185">Reference proteome</keyword>
<keyword evidence="1" id="KW-0812">Transmembrane</keyword>
<accession>A0A6B3R302</accession>
<protein>
    <submittedName>
        <fullName evidence="2">Uncharacterized protein</fullName>
    </submittedName>
</protein>
<evidence type="ECO:0000313" key="3">
    <source>
        <dbReference type="Proteomes" id="UP000478505"/>
    </source>
</evidence>
<gene>
    <name evidence="2" type="ORF">G3567_12970</name>
</gene>
<dbReference type="Proteomes" id="UP000478505">
    <property type="component" value="Unassembled WGS sequence"/>
</dbReference>
<feature type="transmembrane region" description="Helical" evidence="1">
    <location>
        <begin position="19"/>
        <end position="36"/>
    </location>
</feature>
<feature type="transmembrane region" description="Helical" evidence="1">
    <location>
        <begin position="42"/>
        <end position="62"/>
    </location>
</feature>
<evidence type="ECO:0000256" key="1">
    <source>
        <dbReference type="SAM" id="Phobius"/>
    </source>
</evidence>
<dbReference type="AlphaFoldDB" id="A0A6B3R302"/>
<keyword evidence="1" id="KW-1133">Transmembrane helix</keyword>
<comment type="caution">
    <text evidence="2">The sequence shown here is derived from an EMBL/GenBank/DDBJ whole genome shotgun (WGS) entry which is preliminary data.</text>
</comment>
<proteinExistence type="predicted"/>
<keyword evidence="1" id="KW-0472">Membrane</keyword>
<organism evidence="2 3">
    <name type="scientific">Psychroflexus aurantiacus</name>
    <dbReference type="NCBI Taxonomy" id="2709310"/>
    <lineage>
        <taxon>Bacteria</taxon>
        <taxon>Pseudomonadati</taxon>
        <taxon>Bacteroidota</taxon>
        <taxon>Flavobacteriia</taxon>
        <taxon>Flavobacteriales</taxon>
        <taxon>Flavobacteriaceae</taxon>
        <taxon>Psychroflexus</taxon>
    </lineage>
</organism>
<name>A0A6B3R302_9FLAO</name>